<accession>A0ABP1BZF9</accession>
<evidence type="ECO:0000259" key="2">
    <source>
        <dbReference type="PROSITE" id="PS50011"/>
    </source>
</evidence>
<dbReference type="PANTHER" id="PTHR45631">
    <property type="entry name" value="OS07G0107800 PROTEIN-RELATED"/>
    <property type="match status" value="1"/>
</dbReference>
<dbReference type="Pfam" id="PF07714">
    <property type="entry name" value="PK_Tyr_Ser-Thr"/>
    <property type="match status" value="1"/>
</dbReference>
<dbReference type="InterPro" id="IPR000719">
    <property type="entry name" value="Prot_kinase_dom"/>
</dbReference>
<dbReference type="PROSITE" id="PS50011">
    <property type="entry name" value="PROTEIN_KINASE_DOM"/>
    <property type="match status" value="1"/>
</dbReference>
<protein>
    <recommendedName>
        <fullName evidence="2">Protein kinase domain-containing protein</fullName>
    </recommendedName>
</protein>
<feature type="domain" description="Protein kinase" evidence="2">
    <location>
        <begin position="91"/>
        <end position="264"/>
    </location>
</feature>
<evidence type="ECO:0000313" key="3">
    <source>
        <dbReference type="EMBL" id="CAK9881821.1"/>
    </source>
</evidence>
<proteinExistence type="predicted"/>
<feature type="region of interest" description="Disordered" evidence="1">
    <location>
        <begin position="1"/>
        <end position="31"/>
    </location>
</feature>
<dbReference type="Gene3D" id="1.10.510.10">
    <property type="entry name" value="Transferase(Phosphotransferase) domain 1"/>
    <property type="match status" value="1"/>
</dbReference>
<gene>
    <name evidence="3" type="ORF">CSSPJE1EN2_LOCUS23177</name>
</gene>
<dbReference type="InterPro" id="IPR001245">
    <property type="entry name" value="Ser-Thr/Tyr_kinase_cat_dom"/>
</dbReference>
<sequence>MEPRGNTETDGSSGRPVLSDEPNESSANSVLTEVTIRNKKVLRASEVFFNTTDGNPSGLSETSFPLPSASKKWKSSALGCCTFMEVMVMTDNFGNKIGESGSGMVYYGKLRTGQEVAVKVWVLRSHSAAKEFQEFVKFWQVRDKCSEYMVKVIGYCEEGDRQISIYEYMPGGTLQQHLHDKGVLDSKTHALDGKTRLQIALHIVQGLQHFPGFCFKLGSNNIFLTENWVPKIYFDSTIIDSPLWWFSRYVICVELSMFFPPTCH</sequence>
<dbReference type="SUPFAM" id="SSF56112">
    <property type="entry name" value="Protein kinase-like (PK-like)"/>
    <property type="match status" value="1"/>
</dbReference>
<reference evidence="3" key="1">
    <citation type="submission" date="2024-03" db="EMBL/GenBank/DDBJ databases">
        <authorList>
            <consortium name="ELIXIR-Norway"/>
            <consortium name="Elixir Norway"/>
        </authorList>
    </citation>
    <scope>NUCLEOTIDE SEQUENCE</scope>
</reference>
<keyword evidence="4" id="KW-1185">Reference proteome</keyword>
<dbReference type="InterPro" id="IPR011009">
    <property type="entry name" value="Kinase-like_dom_sf"/>
</dbReference>
<organism evidence="3 4">
    <name type="scientific">Sphagnum jensenii</name>
    <dbReference type="NCBI Taxonomy" id="128206"/>
    <lineage>
        <taxon>Eukaryota</taxon>
        <taxon>Viridiplantae</taxon>
        <taxon>Streptophyta</taxon>
        <taxon>Embryophyta</taxon>
        <taxon>Bryophyta</taxon>
        <taxon>Sphagnophytina</taxon>
        <taxon>Sphagnopsida</taxon>
        <taxon>Sphagnales</taxon>
        <taxon>Sphagnaceae</taxon>
        <taxon>Sphagnum</taxon>
    </lineage>
</organism>
<dbReference type="Proteomes" id="UP001497522">
    <property type="component" value="Chromosome 8"/>
</dbReference>
<name>A0ABP1BZF9_9BRYO</name>
<evidence type="ECO:0000313" key="4">
    <source>
        <dbReference type="Proteomes" id="UP001497522"/>
    </source>
</evidence>
<evidence type="ECO:0000256" key="1">
    <source>
        <dbReference type="SAM" id="MobiDB-lite"/>
    </source>
</evidence>
<dbReference type="EMBL" id="OZ023709">
    <property type="protein sequence ID" value="CAK9881821.1"/>
    <property type="molecule type" value="Genomic_DNA"/>
</dbReference>